<comment type="caution">
    <text evidence="1">The sequence shown here is derived from an EMBL/GenBank/DDBJ whole genome shotgun (WGS) entry which is preliminary data.</text>
</comment>
<organism evidence="1 2">
    <name type="scientific">Candidatus Anaerobiospirillum pullicola</name>
    <dbReference type="NCBI Taxonomy" id="2838451"/>
    <lineage>
        <taxon>Bacteria</taxon>
        <taxon>Pseudomonadati</taxon>
        <taxon>Pseudomonadota</taxon>
        <taxon>Gammaproteobacteria</taxon>
        <taxon>Aeromonadales</taxon>
        <taxon>Succinivibrionaceae</taxon>
        <taxon>Anaerobiospirillum</taxon>
    </lineage>
</organism>
<name>A0A948TGJ7_9GAMM</name>
<proteinExistence type="predicted"/>
<sequence length="304" mass="34280">MQLGYRSVSYDLHGNEYLALQGANDKFLALQGSVRTNKTRITRQFKSTKIFHDLAPTNILEGISIQSNDEFTTAVFAYENVGEFKSFLTVIDPHLQYSNGKKLGRAIALLHQDTLTGKQKDKAEARRNVIHNKLTAYLTTGPRFSHETPILTAIIDRIDSLRDYKLTRRYGGLRFDNVFLTHGGSVILKPSSSYGFGDAIEDLVLFECEDAGQMPCAVAGVIDGYFGGVTVPANFWVGYAIYCAIYALTRCSEHARRSQAEQKRMVAQSKRIMSDFENFTRPIPRWYRSELVKKAKSEARRLGL</sequence>
<evidence type="ECO:0000313" key="1">
    <source>
        <dbReference type="EMBL" id="MBU3844479.1"/>
    </source>
</evidence>
<evidence type="ECO:0008006" key="3">
    <source>
        <dbReference type="Google" id="ProtNLM"/>
    </source>
</evidence>
<dbReference type="AlphaFoldDB" id="A0A948TGJ7"/>
<reference evidence="1" key="1">
    <citation type="journal article" date="2021" name="PeerJ">
        <title>Extensive microbial diversity within the chicken gut microbiome revealed by metagenomics and culture.</title>
        <authorList>
            <person name="Gilroy R."/>
            <person name="Ravi A."/>
            <person name="Getino M."/>
            <person name="Pursley I."/>
            <person name="Horton D.L."/>
            <person name="Alikhan N.F."/>
            <person name="Baker D."/>
            <person name="Gharbi K."/>
            <person name="Hall N."/>
            <person name="Watson M."/>
            <person name="Adriaenssens E.M."/>
            <person name="Foster-Nyarko E."/>
            <person name="Jarju S."/>
            <person name="Secka A."/>
            <person name="Antonio M."/>
            <person name="Oren A."/>
            <person name="Chaudhuri R.R."/>
            <person name="La Ragione R."/>
            <person name="Hildebrand F."/>
            <person name="Pallen M.J."/>
        </authorList>
    </citation>
    <scope>NUCLEOTIDE SEQUENCE</scope>
    <source>
        <strain evidence="1">378</strain>
    </source>
</reference>
<evidence type="ECO:0000313" key="2">
    <source>
        <dbReference type="Proteomes" id="UP000733611"/>
    </source>
</evidence>
<gene>
    <name evidence="1" type="ORF">H9847_06390</name>
</gene>
<dbReference type="PANTHER" id="PTHR41283">
    <property type="entry name" value="AMINOGLYCOSIDE PHOSPHOTRANSFERASE"/>
    <property type="match status" value="1"/>
</dbReference>
<reference evidence="1" key="2">
    <citation type="submission" date="2021-04" db="EMBL/GenBank/DDBJ databases">
        <authorList>
            <person name="Gilroy R."/>
        </authorList>
    </citation>
    <scope>NUCLEOTIDE SEQUENCE</scope>
    <source>
        <strain evidence="1">378</strain>
    </source>
</reference>
<dbReference type="EMBL" id="JAHLFE010000129">
    <property type="protein sequence ID" value="MBU3844479.1"/>
    <property type="molecule type" value="Genomic_DNA"/>
</dbReference>
<dbReference type="Proteomes" id="UP000733611">
    <property type="component" value="Unassembled WGS sequence"/>
</dbReference>
<accession>A0A948TGJ7</accession>
<protein>
    <recommendedName>
        <fullName evidence="3">Aminoglycoside phosphotransferase domain-containing protein</fullName>
    </recommendedName>
</protein>
<dbReference type="PANTHER" id="PTHR41283:SF1">
    <property type="entry name" value="AMINOGLYCOSIDE PHOSPHOTRANSFERASE DOMAIN-CONTAINING PROTEIN"/>
    <property type="match status" value="1"/>
</dbReference>